<evidence type="ECO:0000313" key="2">
    <source>
        <dbReference type="Proteomes" id="UP000239735"/>
    </source>
</evidence>
<sequence>MAARERNAYRTAIRTFSFWLSHESFPALRKPDTPLLYT</sequence>
<proteinExistence type="predicted"/>
<dbReference type="Proteomes" id="UP000239735">
    <property type="component" value="Unassembled WGS sequence"/>
</dbReference>
<accession>A0A2N9LHN5</accession>
<evidence type="ECO:0000313" key="1">
    <source>
        <dbReference type="EMBL" id="SPE22776.1"/>
    </source>
</evidence>
<dbReference type="AlphaFoldDB" id="A0A2N9LHN5"/>
<organism evidence="1 2">
    <name type="scientific">Candidatus Sulfuritelmatomonas gaucii</name>
    <dbReference type="NCBI Taxonomy" id="2043161"/>
    <lineage>
        <taxon>Bacteria</taxon>
        <taxon>Pseudomonadati</taxon>
        <taxon>Acidobacteriota</taxon>
        <taxon>Terriglobia</taxon>
        <taxon>Terriglobales</taxon>
        <taxon>Acidobacteriaceae</taxon>
        <taxon>Candidatus Sulfuritelmatomonas</taxon>
    </lineage>
</organism>
<dbReference type="EMBL" id="OKRB01000093">
    <property type="protein sequence ID" value="SPE22776.1"/>
    <property type="molecule type" value="Genomic_DNA"/>
</dbReference>
<protein>
    <submittedName>
        <fullName evidence="1">Uncharacterized protein</fullName>
    </submittedName>
</protein>
<name>A0A2N9LHN5_9BACT</name>
<reference evidence="2" key="1">
    <citation type="submission" date="2018-02" db="EMBL/GenBank/DDBJ databases">
        <authorList>
            <person name="Hausmann B."/>
        </authorList>
    </citation>
    <scope>NUCLEOTIDE SEQUENCE [LARGE SCALE GENOMIC DNA]</scope>
    <source>
        <strain evidence="2">Peat soil MAG SbA5</strain>
    </source>
</reference>
<gene>
    <name evidence="1" type="ORF">SBA5_360014</name>
</gene>